<organism evidence="8 9">
    <name type="scientific">Subtercola lobariae</name>
    <dbReference type="NCBI Taxonomy" id="1588641"/>
    <lineage>
        <taxon>Bacteria</taxon>
        <taxon>Bacillati</taxon>
        <taxon>Actinomycetota</taxon>
        <taxon>Actinomycetes</taxon>
        <taxon>Micrococcales</taxon>
        <taxon>Microbacteriaceae</taxon>
        <taxon>Subtercola</taxon>
    </lineage>
</organism>
<accession>A0A917B8B9</accession>
<dbReference type="RefSeq" id="WP_188678454.1">
    <property type="nucleotide sequence ID" value="NZ_JACDTW010000003.1"/>
</dbReference>
<dbReference type="GO" id="GO:0016020">
    <property type="term" value="C:membrane"/>
    <property type="evidence" value="ECO:0007669"/>
    <property type="project" value="UniProtKB-SubCell"/>
</dbReference>
<protein>
    <submittedName>
        <fullName evidence="8">Transporter</fullName>
    </submittedName>
</protein>
<feature type="transmembrane region" description="Helical" evidence="6">
    <location>
        <begin position="147"/>
        <end position="167"/>
    </location>
</feature>
<feature type="transmembrane region" description="Helical" evidence="6">
    <location>
        <begin position="221"/>
        <end position="240"/>
    </location>
</feature>
<dbReference type="AlphaFoldDB" id="A0A917B8B9"/>
<dbReference type="SUPFAM" id="SSF103481">
    <property type="entry name" value="Multidrug resistance efflux transporter EmrE"/>
    <property type="match status" value="1"/>
</dbReference>
<keyword evidence="5 6" id="KW-0472">Membrane</keyword>
<keyword evidence="3 6" id="KW-0812">Transmembrane</keyword>
<evidence type="ECO:0000256" key="4">
    <source>
        <dbReference type="ARBA" id="ARBA00022989"/>
    </source>
</evidence>
<evidence type="ECO:0000256" key="1">
    <source>
        <dbReference type="ARBA" id="ARBA00004141"/>
    </source>
</evidence>
<evidence type="ECO:0000256" key="2">
    <source>
        <dbReference type="ARBA" id="ARBA00007362"/>
    </source>
</evidence>
<evidence type="ECO:0000256" key="3">
    <source>
        <dbReference type="ARBA" id="ARBA00022692"/>
    </source>
</evidence>
<feature type="transmembrane region" description="Helical" evidence="6">
    <location>
        <begin position="283"/>
        <end position="302"/>
    </location>
</feature>
<feature type="domain" description="EamA" evidence="7">
    <location>
        <begin position="192"/>
        <end position="325"/>
    </location>
</feature>
<dbReference type="Gene3D" id="1.10.3730.20">
    <property type="match status" value="1"/>
</dbReference>
<feature type="domain" description="EamA" evidence="7">
    <location>
        <begin position="10"/>
        <end position="162"/>
    </location>
</feature>
<dbReference type="InterPro" id="IPR050638">
    <property type="entry name" value="AA-Vitamin_Transporters"/>
</dbReference>
<dbReference type="PANTHER" id="PTHR32322">
    <property type="entry name" value="INNER MEMBRANE TRANSPORTER"/>
    <property type="match status" value="1"/>
</dbReference>
<dbReference type="InterPro" id="IPR000620">
    <property type="entry name" value="EamA_dom"/>
</dbReference>
<dbReference type="InterPro" id="IPR037185">
    <property type="entry name" value="EmrE-like"/>
</dbReference>
<sequence length="345" mass="33639">MAVSEARASAILVAAAAVCFGTTGTAQALGGAGASALSLGAARVVFGGALLALIAVAVGVRGGRSGEWMPRPTSRAASSAAGHPLRLIAPLGLVVIGALGVAAYQPAFFTGTSQNGVAVGTLVALGSAPVLTGLLEWAVWRKAPGRRWAIATGVAALGVAALSGVFAEAFGGAGGAGGVSSAGGAGSISVAGLFASLAAGLCYAVYALSSKALLERGYSPTMTMGATFGVAALVMVPVLVGSDLAWLVTPRGALTVGWLAIVTTGLAYTLFARGLKNLAASRAATLTLIEPLTATALGIAVLHEQFTLSSAIGVALLTAGLAILTVSRRGSRANAFVSPVSGEGV</sequence>
<feature type="transmembrane region" description="Helical" evidence="6">
    <location>
        <begin position="187"/>
        <end position="209"/>
    </location>
</feature>
<dbReference type="PANTHER" id="PTHR32322:SF2">
    <property type="entry name" value="EAMA DOMAIN-CONTAINING PROTEIN"/>
    <property type="match status" value="1"/>
</dbReference>
<feature type="transmembrane region" description="Helical" evidence="6">
    <location>
        <begin position="252"/>
        <end position="271"/>
    </location>
</feature>
<evidence type="ECO:0000256" key="6">
    <source>
        <dbReference type="SAM" id="Phobius"/>
    </source>
</evidence>
<keyword evidence="9" id="KW-1185">Reference proteome</keyword>
<evidence type="ECO:0000256" key="5">
    <source>
        <dbReference type="ARBA" id="ARBA00023136"/>
    </source>
</evidence>
<dbReference type="Pfam" id="PF00892">
    <property type="entry name" value="EamA"/>
    <property type="match status" value="2"/>
</dbReference>
<proteinExistence type="inferred from homology"/>
<reference evidence="8 9" key="1">
    <citation type="journal article" date="2014" name="Int. J. Syst. Evol. Microbiol.">
        <title>Complete genome sequence of Corynebacterium casei LMG S-19264T (=DSM 44701T), isolated from a smear-ripened cheese.</title>
        <authorList>
            <consortium name="US DOE Joint Genome Institute (JGI-PGF)"/>
            <person name="Walter F."/>
            <person name="Albersmeier A."/>
            <person name="Kalinowski J."/>
            <person name="Ruckert C."/>
        </authorList>
    </citation>
    <scope>NUCLEOTIDE SEQUENCE [LARGE SCALE GENOMIC DNA]</scope>
    <source>
        <strain evidence="8 9">CGMCC 1.12976</strain>
    </source>
</reference>
<evidence type="ECO:0000313" key="8">
    <source>
        <dbReference type="EMBL" id="GGF29423.1"/>
    </source>
</evidence>
<feature type="transmembrane region" description="Helical" evidence="6">
    <location>
        <begin position="116"/>
        <end position="135"/>
    </location>
</feature>
<feature type="transmembrane region" description="Helical" evidence="6">
    <location>
        <begin position="308"/>
        <end position="326"/>
    </location>
</feature>
<evidence type="ECO:0000313" key="9">
    <source>
        <dbReference type="Proteomes" id="UP000598775"/>
    </source>
</evidence>
<comment type="subcellular location">
    <subcellularLocation>
        <location evidence="1">Membrane</location>
        <topology evidence="1">Multi-pass membrane protein</topology>
    </subcellularLocation>
</comment>
<feature type="transmembrane region" description="Helical" evidence="6">
    <location>
        <begin position="44"/>
        <end position="63"/>
    </location>
</feature>
<evidence type="ECO:0000259" key="7">
    <source>
        <dbReference type="Pfam" id="PF00892"/>
    </source>
</evidence>
<gene>
    <name evidence="8" type="ORF">GCM10011399_23230</name>
</gene>
<feature type="transmembrane region" description="Helical" evidence="6">
    <location>
        <begin position="84"/>
        <end position="104"/>
    </location>
</feature>
<comment type="caution">
    <text evidence="8">The sequence shown here is derived from an EMBL/GenBank/DDBJ whole genome shotgun (WGS) entry which is preliminary data.</text>
</comment>
<comment type="similarity">
    <text evidence="2">Belongs to the EamA transporter family.</text>
</comment>
<name>A0A917B8B9_9MICO</name>
<keyword evidence="4 6" id="KW-1133">Transmembrane helix</keyword>
<dbReference type="EMBL" id="BMGP01000004">
    <property type="protein sequence ID" value="GGF29423.1"/>
    <property type="molecule type" value="Genomic_DNA"/>
</dbReference>
<dbReference type="Proteomes" id="UP000598775">
    <property type="component" value="Unassembled WGS sequence"/>
</dbReference>